<dbReference type="InterPro" id="IPR036291">
    <property type="entry name" value="NAD(P)-bd_dom_sf"/>
</dbReference>
<keyword evidence="3" id="KW-0812">Transmembrane</keyword>
<accession>A0A915KC79</accession>
<evidence type="ECO:0000256" key="2">
    <source>
        <dbReference type="ARBA" id="ARBA00023002"/>
    </source>
</evidence>
<feature type="transmembrane region" description="Helical" evidence="3">
    <location>
        <begin position="7"/>
        <end position="29"/>
    </location>
</feature>
<feature type="transmembrane region" description="Helical" evidence="3">
    <location>
        <begin position="56"/>
        <end position="82"/>
    </location>
</feature>
<evidence type="ECO:0000313" key="5">
    <source>
        <dbReference type="WBParaSite" id="nRc.2.0.1.t35975-RA"/>
    </source>
</evidence>
<dbReference type="InterPro" id="IPR033466">
    <property type="entry name" value="Cornichon_conserved"/>
</dbReference>
<dbReference type="PANTHER" id="PTHR43899:SF13">
    <property type="entry name" value="RH59310P"/>
    <property type="match status" value="1"/>
</dbReference>
<dbReference type="InterPro" id="IPR051019">
    <property type="entry name" value="VLCFA-Steroid_DH"/>
</dbReference>
<sequence>MAFTFVAFAYMLALIFTAFLIFFAIYHIIAFDELKTDYKNPIDQCNSLNPLVLPEYAVHLTFCVLFLLGLQFGSLLWNVPLLAYHIHRYMNRLSILFTMDIDLIRLIGCCGIAYFVFTLLGQIKRMLYTYVFAKIIGDIKNLYGYGHWAVITGSTDGIGKGYAKELARRHMNLLLISRNAEKLDSTKKEIADECKEIEIRTLAFDFGSADLPAYQVVKDAIKDLDIGVLAIHRFRTWSFLLEPRWDGHTYPGIGQWCDSCTTTEEAF</sequence>
<dbReference type="Pfam" id="PF03311">
    <property type="entry name" value="Cornichon"/>
    <property type="match status" value="1"/>
</dbReference>
<organism evidence="4 5">
    <name type="scientific">Romanomermis culicivorax</name>
    <name type="common">Nematode worm</name>
    <dbReference type="NCBI Taxonomy" id="13658"/>
    <lineage>
        <taxon>Eukaryota</taxon>
        <taxon>Metazoa</taxon>
        <taxon>Ecdysozoa</taxon>
        <taxon>Nematoda</taxon>
        <taxon>Enoplea</taxon>
        <taxon>Dorylaimia</taxon>
        <taxon>Mermithida</taxon>
        <taxon>Mermithoidea</taxon>
        <taxon>Mermithidae</taxon>
        <taxon>Romanomermis</taxon>
    </lineage>
</organism>
<dbReference type="PROSITE" id="PS01340">
    <property type="entry name" value="CORNICHON"/>
    <property type="match status" value="1"/>
</dbReference>
<dbReference type="SUPFAM" id="SSF51735">
    <property type="entry name" value="NAD(P)-binding Rossmann-fold domains"/>
    <property type="match status" value="1"/>
</dbReference>
<dbReference type="WBParaSite" id="nRc.2.0.1.t35975-RA">
    <property type="protein sequence ID" value="nRc.2.0.1.t35975-RA"/>
    <property type="gene ID" value="nRc.2.0.1.g35975"/>
</dbReference>
<feature type="transmembrane region" description="Helical" evidence="3">
    <location>
        <begin position="103"/>
        <end position="123"/>
    </location>
</feature>
<keyword evidence="3" id="KW-0472">Membrane</keyword>
<keyword evidence="3" id="KW-1133">Transmembrane helix</keyword>
<dbReference type="Gene3D" id="3.40.50.720">
    <property type="entry name" value="NAD(P)-binding Rossmann-like Domain"/>
    <property type="match status" value="1"/>
</dbReference>
<dbReference type="InterPro" id="IPR003377">
    <property type="entry name" value="Cornichon"/>
</dbReference>
<dbReference type="SMART" id="SM01398">
    <property type="entry name" value="Cornichon"/>
    <property type="match status" value="1"/>
</dbReference>
<keyword evidence="4" id="KW-1185">Reference proteome</keyword>
<reference evidence="5" key="1">
    <citation type="submission" date="2022-11" db="UniProtKB">
        <authorList>
            <consortium name="WormBaseParasite"/>
        </authorList>
    </citation>
    <scope>IDENTIFICATION</scope>
</reference>
<dbReference type="Pfam" id="PF00106">
    <property type="entry name" value="adh_short"/>
    <property type="match status" value="1"/>
</dbReference>
<dbReference type="PANTHER" id="PTHR43899">
    <property type="entry name" value="RH59310P"/>
    <property type="match status" value="1"/>
</dbReference>
<evidence type="ECO:0000256" key="1">
    <source>
        <dbReference type="ARBA" id="ARBA00006484"/>
    </source>
</evidence>
<protein>
    <submittedName>
        <fullName evidence="5">Uncharacterized protein</fullName>
    </submittedName>
</protein>
<evidence type="ECO:0000256" key="3">
    <source>
        <dbReference type="SAM" id="Phobius"/>
    </source>
</evidence>
<dbReference type="GO" id="GO:0016491">
    <property type="term" value="F:oxidoreductase activity"/>
    <property type="evidence" value="ECO:0007669"/>
    <property type="project" value="UniProtKB-KW"/>
</dbReference>
<dbReference type="AlphaFoldDB" id="A0A915KC79"/>
<proteinExistence type="inferred from homology"/>
<dbReference type="InterPro" id="IPR002347">
    <property type="entry name" value="SDR_fam"/>
</dbReference>
<comment type="similarity">
    <text evidence="1">Belongs to the short-chain dehydrogenases/reductases (SDR) family.</text>
</comment>
<dbReference type="GO" id="GO:0016192">
    <property type="term" value="P:vesicle-mediated transport"/>
    <property type="evidence" value="ECO:0007669"/>
    <property type="project" value="InterPro"/>
</dbReference>
<dbReference type="GO" id="GO:0005783">
    <property type="term" value="C:endoplasmic reticulum"/>
    <property type="evidence" value="ECO:0007669"/>
    <property type="project" value="TreeGrafter"/>
</dbReference>
<evidence type="ECO:0000313" key="4">
    <source>
        <dbReference type="Proteomes" id="UP000887565"/>
    </source>
</evidence>
<dbReference type="Proteomes" id="UP000887565">
    <property type="component" value="Unplaced"/>
</dbReference>
<name>A0A915KC79_ROMCU</name>
<keyword evidence="2" id="KW-0560">Oxidoreductase</keyword>